<evidence type="ECO:0000259" key="1">
    <source>
        <dbReference type="Pfam" id="PF04149"/>
    </source>
</evidence>
<accession>A0ABV8FRJ1</accession>
<dbReference type="Pfam" id="PF04149">
    <property type="entry name" value="DUF397"/>
    <property type="match status" value="1"/>
</dbReference>
<dbReference type="Proteomes" id="UP001595847">
    <property type="component" value="Unassembled WGS sequence"/>
</dbReference>
<dbReference type="RefSeq" id="WP_378536896.1">
    <property type="nucleotide sequence ID" value="NZ_JBHSBH010000015.1"/>
</dbReference>
<comment type="caution">
    <text evidence="2">The sequence shown here is derived from an EMBL/GenBank/DDBJ whole genome shotgun (WGS) entry which is preliminary data.</text>
</comment>
<sequence>METWIKSSYSQGNGGNCVEVCETPENIKVRDTKNRHLGHLAVPSSEWVAFLADIDSL</sequence>
<evidence type="ECO:0000313" key="2">
    <source>
        <dbReference type="EMBL" id="MFC3998796.1"/>
    </source>
</evidence>
<gene>
    <name evidence="2" type="ORF">ACFOVU_22915</name>
</gene>
<feature type="domain" description="DUF397" evidence="1">
    <location>
        <begin position="3"/>
        <end position="54"/>
    </location>
</feature>
<organism evidence="2 3">
    <name type="scientific">Nocardiopsis sediminis</name>
    <dbReference type="NCBI Taxonomy" id="1778267"/>
    <lineage>
        <taxon>Bacteria</taxon>
        <taxon>Bacillati</taxon>
        <taxon>Actinomycetota</taxon>
        <taxon>Actinomycetes</taxon>
        <taxon>Streptosporangiales</taxon>
        <taxon>Nocardiopsidaceae</taxon>
        <taxon>Nocardiopsis</taxon>
    </lineage>
</organism>
<dbReference type="InterPro" id="IPR007278">
    <property type="entry name" value="DUF397"/>
</dbReference>
<reference evidence="3" key="1">
    <citation type="journal article" date="2019" name="Int. J. Syst. Evol. Microbiol.">
        <title>The Global Catalogue of Microorganisms (GCM) 10K type strain sequencing project: providing services to taxonomists for standard genome sequencing and annotation.</title>
        <authorList>
            <consortium name="The Broad Institute Genomics Platform"/>
            <consortium name="The Broad Institute Genome Sequencing Center for Infectious Disease"/>
            <person name="Wu L."/>
            <person name="Ma J."/>
        </authorList>
    </citation>
    <scope>NUCLEOTIDE SEQUENCE [LARGE SCALE GENOMIC DNA]</scope>
    <source>
        <strain evidence="3">TBRC 1826</strain>
    </source>
</reference>
<keyword evidence="3" id="KW-1185">Reference proteome</keyword>
<proteinExistence type="predicted"/>
<evidence type="ECO:0000313" key="3">
    <source>
        <dbReference type="Proteomes" id="UP001595847"/>
    </source>
</evidence>
<name>A0ABV8FRJ1_9ACTN</name>
<dbReference type="EMBL" id="JBHSBH010000015">
    <property type="protein sequence ID" value="MFC3998796.1"/>
    <property type="molecule type" value="Genomic_DNA"/>
</dbReference>
<protein>
    <submittedName>
        <fullName evidence="2">DUF397 domain-containing protein</fullName>
    </submittedName>
</protein>